<dbReference type="Gene3D" id="3.40.50.2000">
    <property type="entry name" value="Glycogen Phosphorylase B"/>
    <property type="match status" value="2"/>
</dbReference>
<keyword evidence="2" id="KW-0808">Transferase</keyword>
<comment type="caution">
    <text evidence="2">The sequence shown here is derived from an EMBL/GenBank/DDBJ whole genome shotgun (WGS) entry which is preliminary data.</text>
</comment>
<name>A0ABW0E5I7_9BACT</name>
<dbReference type="CDD" id="cd03801">
    <property type="entry name" value="GT4_PimA-like"/>
    <property type="match status" value="1"/>
</dbReference>
<sequence>MFQTSKSAVSGYQNLPGNALQKNIKVLFVCSGNTKGFEVVPFIKAQGESLKKAGIEVDYFPIVGKGLRGYFKASQQLRQHLKNNPYDLIHAHFTHSGWTAVMAAGRTPVILSLMGSDAYGEYIGINKVQLKSRANTLLTYLIQPFTKAIISKSQNIEDYVYLKQKSYIIPNGINKDKFKPDSTYTKVDLGLDPSKKHVLFLGSKTNVRKNFKLAEQAVSKLGLPNVELINPYPVSHTEIPKYLNTADVLALTSLMEGSPNVVKEAMACNCPIVSTDMGDVKWVMGNTPGCYLSSFNADDFADKLRQALEFSEKTARTSGELRIRELGLDADTIANRVIEVYNTALKQHASNNIIASPTPFAS</sequence>
<dbReference type="GO" id="GO:0016757">
    <property type="term" value="F:glycosyltransferase activity"/>
    <property type="evidence" value="ECO:0007669"/>
    <property type="project" value="UniProtKB-KW"/>
</dbReference>
<dbReference type="Pfam" id="PF13692">
    <property type="entry name" value="Glyco_trans_1_4"/>
    <property type="match status" value="1"/>
</dbReference>
<proteinExistence type="predicted"/>
<dbReference type="RefSeq" id="WP_378015861.1">
    <property type="nucleotide sequence ID" value="NZ_JBHSKT010000001.1"/>
</dbReference>
<accession>A0ABW0E5I7</accession>
<dbReference type="Pfam" id="PF13439">
    <property type="entry name" value="Glyco_transf_4"/>
    <property type="match status" value="1"/>
</dbReference>
<reference evidence="3" key="1">
    <citation type="journal article" date="2019" name="Int. J. Syst. Evol. Microbiol.">
        <title>The Global Catalogue of Microorganisms (GCM) 10K type strain sequencing project: providing services to taxonomists for standard genome sequencing and annotation.</title>
        <authorList>
            <consortium name="The Broad Institute Genomics Platform"/>
            <consortium name="The Broad Institute Genome Sequencing Center for Infectious Disease"/>
            <person name="Wu L."/>
            <person name="Ma J."/>
        </authorList>
    </citation>
    <scope>NUCLEOTIDE SEQUENCE [LARGE SCALE GENOMIC DNA]</scope>
    <source>
        <strain evidence="3">KACC 12602</strain>
    </source>
</reference>
<dbReference type="PANTHER" id="PTHR45947">
    <property type="entry name" value="SULFOQUINOVOSYL TRANSFERASE SQD2"/>
    <property type="match status" value="1"/>
</dbReference>
<protein>
    <submittedName>
        <fullName evidence="2">Glycosyltransferase family 4 protein</fullName>
        <ecNumber evidence="2">2.4.-.-</ecNumber>
    </submittedName>
</protein>
<evidence type="ECO:0000259" key="1">
    <source>
        <dbReference type="Pfam" id="PF13439"/>
    </source>
</evidence>
<dbReference type="Proteomes" id="UP001596161">
    <property type="component" value="Unassembled WGS sequence"/>
</dbReference>
<gene>
    <name evidence="2" type="ORF">ACFPIB_02605</name>
</gene>
<dbReference type="PANTHER" id="PTHR45947:SF15">
    <property type="entry name" value="TEICHURONIC ACID BIOSYNTHESIS GLYCOSYLTRANSFERASE TUAC-RELATED"/>
    <property type="match status" value="1"/>
</dbReference>
<dbReference type="SUPFAM" id="SSF53756">
    <property type="entry name" value="UDP-Glycosyltransferase/glycogen phosphorylase"/>
    <property type="match status" value="1"/>
</dbReference>
<evidence type="ECO:0000313" key="2">
    <source>
        <dbReference type="EMBL" id="MFC5269484.1"/>
    </source>
</evidence>
<dbReference type="InterPro" id="IPR050194">
    <property type="entry name" value="Glycosyltransferase_grp1"/>
</dbReference>
<evidence type="ECO:0000313" key="3">
    <source>
        <dbReference type="Proteomes" id="UP001596161"/>
    </source>
</evidence>
<dbReference type="EC" id="2.4.-.-" evidence="2"/>
<dbReference type="InterPro" id="IPR028098">
    <property type="entry name" value="Glyco_trans_4-like_N"/>
</dbReference>
<organism evidence="2 3">
    <name type="scientific">Adhaeribacter terreus</name>
    <dbReference type="NCBI Taxonomy" id="529703"/>
    <lineage>
        <taxon>Bacteria</taxon>
        <taxon>Pseudomonadati</taxon>
        <taxon>Bacteroidota</taxon>
        <taxon>Cytophagia</taxon>
        <taxon>Cytophagales</taxon>
        <taxon>Hymenobacteraceae</taxon>
        <taxon>Adhaeribacter</taxon>
    </lineage>
</organism>
<feature type="domain" description="Glycosyltransferase subfamily 4-like N-terminal" evidence="1">
    <location>
        <begin position="35"/>
        <end position="176"/>
    </location>
</feature>
<dbReference type="EMBL" id="JBHSKT010000001">
    <property type="protein sequence ID" value="MFC5269484.1"/>
    <property type="molecule type" value="Genomic_DNA"/>
</dbReference>
<keyword evidence="2" id="KW-0328">Glycosyltransferase</keyword>
<keyword evidence="3" id="KW-1185">Reference proteome</keyword>